<feature type="compositionally biased region" description="Polar residues" evidence="1">
    <location>
        <begin position="342"/>
        <end position="354"/>
    </location>
</feature>
<feature type="region of interest" description="Disordered" evidence="1">
    <location>
        <begin position="213"/>
        <end position="232"/>
    </location>
</feature>
<reference evidence="3" key="3">
    <citation type="submission" date="2020-12" db="UniProtKB">
        <authorList>
            <consortium name="EnsemblPlants"/>
        </authorList>
    </citation>
    <scope>IDENTIFICATION</scope>
</reference>
<proteinExistence type="predicted"/>
<evidence type="ECO:0000313" key="2">
    <source>
        <dbReference type="EMBL" id="PNR48564.1"/>
    </source>
</evidence>
<feature type="compositionally biased region" description="Polar residues" evidence="1">
    <location>
        <begin position="124"/>
        <end position="136"/>
    </location>
</feature>
<evidence type="ECO:0000313" key="3">
    <source>
        <dbReference type="EnsemblPlants" id="Pp3c9_21870V3.1"/>
    </source>
</evidence>
<feature type="compositionally biased region" description="Polar residues" evidence="1">
    <location>
        <begin position="311"/>
        <end position="324"/>
    </location>
</feature>
<gene>
    <name evidence="2" type="ORF">PHYPA_013041</name>
</gene>
<feature type="region of interest" description="Disordered" evidence="1">
    <location>
        <begin position="260"/>
        <end position="288"/>
    </location>
</feature>
<evidence type="ECO:0000256" key="1">
    <source>
        <dbReference type="SAM" id="MobiDB-lite"/>
    </source>
</evidence>
<feature type="region of interest" description="Disordered" evidence="1">
    <location>
        <begin position="430"/>
        <end position="449"/>
    </location>
</feature>
<dbReference type="EnsemblPlants" id="Pp3c9_21870V3.1">
    <property type="protein sequence ID" value="Pp3c9_21870V3.1"/>
    <property type="gene ID" value="Pp3c9_21870"/>
</dbReference>
<name>A0A2K1K458_PHYPA</name>
<feature type="compositionally biased region" description="Low complexity" evidence="1">
    <location>
        <begin position="430"/>
        <end position="439"/>
    </location>
</feature>
<keyword evidence="4" id="KW-1185">Reference proteome</keyword>
<protein>
    <submittedName>
        <fullName evidence="2 3">Uncharacterized protein</fullName>
    </submittedName>
</protein>
<feature type="compositionally biased region" description="Acidic residues" evidence="1">
    <location>
        <begin position="882"/>
        <end position="892"/>
    </location>
</feature>
<dbReference type="InParanoid" id="A0A2K1K458"/>
<feature type="region of interest" description="Disordered" evidence="1">
    <location>
        <begin position="124"/>
        <end position="153"/>
    </location>
</feature>
<dbReference type="AlphaFoldDB" id="A0A2K1K458"/>
<dbReference type="Gramene" id="Pp3c9_21870V3.1">
    <property type="protein sequence ID" value="Pp3c9_21870V3.1"/>
    <property type="gene ID" value="Pp3c9_21870"/>
</dbReference>
<reference evidence="2 4" key="1">
    <citation type="journal article" date="2008" name="Science">
        <title>The Physcomitrella genome reveals evolutionary insights into the conquest of land by plants.</title>
        <authorList>
            <person name="Rensing S."/>
            <person name="Lang D."/>
            <person name="Zimmer A."/>
            <person name="Terry A."/>
            <person name="Salamov A."/>
            <person name="Shapiro H."/>
            <person name="Nishiyama T."/>
            <person name="Perroud P.-F."/>
            <person name="Lindquist E."/>
            <person name="Kamisugi Y."/>
            <person name="Tanahashi T."/>
            <person name="Sakakibara K."/>
            <person name="Fujita T."/>
            <person name="Oishi K."/>
            <person name="Shin-I T."/>
            <person name="Kuroki Y."/>
            <person name="Toyoda A."/>
            <person name="Suzuki Y."/>
            <person name="Hashimoto A."/>
            <person name="Yamaguchi K."/>
            <person name="Sugano A."/>
            <person name="Kohara Y."/>
            <person name="Fujiyama A."/>
            <person name="Anterola A."/>
            <person name="Aoki S."/>
            <person name="Ashton N."/>
            <person name="Barbazuk W.B."/>
            <person name="Barker E."/>
            <person name="Bennetzen J."/>
            <person name="Bezanilla M."/>
            <person name="Blankenship R."/>
            <person name="Cho S.H."/>
            <person name="Dutcher S."/>
            <person name="Estelle M."/>
            <person name="Fawcett J.A."/>
            <person name="Gundlach H."/>
            <person name="Hanada K."/>
            <person name="Heyl A."/>
            <person name="Hicks K.A."/>
            <person name="Hugh J."/>
            <person name="Lohr M."/>
            <person name="Mayer K."/>
            <person name="Melkozernov A."/>
            <person name="Murata T."/>
            <person name="Nelson D."/>
            <person name="Pils B."/>
            <person name="Prigge M."/>
            <person name="Reiss B."/>
            <person name="Renner T."/>
            <person name="Rombauts S."/>
            <person name="Rushton P."/>
            <person name="Sanderfoot A."/>
            <person name="Schween G."/>
            <person name="Shiu S.-H."/>
            <person name="Stueber K."/>
            <person name="Theodoulou F.L."/>
            <person name="Tu H."/>
            <person name="Van de Peer Y."/>
            <person name="Verrier P.J."/>
            <person name="Waters E."/>
            <person name="Wood A."/>
            <person name="Yang L."/>
            <person name="Cove D."/>
            <person name="Cuming A."/>
            <person name="Hasebe M."/>
            <person name="Lucas S."/>
            <person name="Mishler D.B."/>
            <person name="Reski R."/>
            <person name="Grigoriev I."/>
            <person name="Quatrano R.S."/>
            <person name="Boore J.L."/>
        </authorList>
    </citation>
    <scope>NUCLEOTIDE SEQUENCE [LARGE SCALE GENOMIC DNA]</scope>
    <source>
        <strain evidence="3 4">cv. Gransden 2004</strain>
    </source>
</reference>
<feature type="region of interest" description="Disordered" evidence="1">
    <location>
        <begin position="533"/>
        <end position="560"/>
    </location>
</feature>
<dbReference type="PaxDb" id="3218-PP1S203_95V6.1"/>
<feature type="region of interest" description="Disordered" evidence="1">
    <location>
        <begin position="368"/>
        <end position="390"/>
    </location>
</feature>
<feature type="compositionally biased region" description="Low complexity" evidence="1">
    <location>
        <begin position="265"/>
        <end position="274"/>
    </location>
</feature>
<dbReference type="Proteomes" id="UP000006727">
    <property type="component" value="Chromosome 9"/>
</dbReference>
<organism evidence="2">
    <name type="scientific">Physcomitrium patens</name>
    <name type="common">Spreading-leaved earth moss</name>
    <name type="synonym">Physcomitrella patens</name>
    <dbReference type="NCBI Taxonomy" id="3218"/>
    <lineage>
        <taxon>Eukaryota</taxon>
        <taxon>Viridiplantae</taxon>
        <taxon>Streptophyta</taxon>
        <taxon>Embryophyta</taxon>
        <taxon>Bryophyta</taxon>
        <taxon>Bryophytina</taxon>
        <taxon>Bryopsida</taxon>
        <taxon>Funariidae</taxon>
        <taxon>Funariales</taxon>
        <taxon>Funariaceae</taxon>
        <taxon>Physcomitrium</taxon>
    </lineage>
</organism>
<sequence length="918" mass="99348">MEEGMTKVMSLPSSMQQELAARAVRACMAAEAAMASLRAECKPLQIASPQSVLSLNTKTMGNAHRSLQLQIEACESFALSATAAFKQLCDVLFCVGSVKSESGEHTAFSDYSCKTQLWNSATTSEGELLESQTRPPQINAADESSARSTAKGMSVNATDIRSHWAGVQVNKLQDTIPWGLETDAAYMRFPSPEMDNEPTSRDEIVVQRSVEEAGWDKQLGSRHSQEEEDAPLSGDHILSSEIHESDASELALDLTSEISSHRKSSASSTDSTESQLDDEFKLHKITSSSPITAMENSYMGEPESGTVQTQQATTSEFSESNTNLRESEHYATQAGRSCLEETPQTSRLYGESEGTSFQQVMEVKSPPCVSDAHSGVSSHISAGSPPPASSISTDIVELCNSFGLSELQPEAPSLSTRLVSRTMAEMNPSSSAARFSWSSETPRSVDAPSVSTQLLTPSEHNQKKICAASVDGWEPSMSSLDLPLYPAHPTSNIVSPTSASSIVRRLDQEFNPSAPSLEFQELARRKLQLSFTKENGHSTPPSFGGEDHCEEPKLPSNPSPYTLKMRSTFCRKSLALKPSSEHSVSGPLQSSFGRSEGSIFSMATVVREGSQRPPVISGLPSGSLPNISIMEKKATELVDGRPLCTQSNASSTSSTLSAPCSLVETGASFNNSDFKSSGREGSLDNYKDKPENFQVLFPTARASFYEEPQNSWGASRMVAPVCTQVAHSSLQNVCQIPWHASPRGNTPGMERCVGTAYIGGSNPGLAHISAQEQATGESCGYIQGNFSDVGAGHTNNENPNSDCRYNRTGQRFKICEREAVECNNKDFSQKPTSWRWNSDQQNEEIGLPFSRGRGTNWEVMVGGAGDCARSVSTLRPTIVINSDDDNGDEDDSSSSHREWNEILISMQQKGKRQASKHS</sequence>
<accession>A0A2K1K458</accession>
<feature type="region of interest" description="Disordered" evidence="1">
    <location>
        <begin position="879"/>
        <end position="900"/>
    </location>
</feature>
<dbReference type="EMBL" id="ABEU02000009">
    <property type="protein sequence ID" value="PNR48564.1"/>
    <property type="molecule type" value="Genomic_DNA"/>
</dbReference>
<feature type="region of interest" description="Disordered" evidence="1">
    <location>
        <begin position="311"/>
        <end position="354"/>
    </location>
</feature>
<reference evidence="2 4" key="2">
    <citation type="journal article" date="2018" name="Plant J.">
        <title>The Physcomitrella patens chromosome-scale assembly reveals moss genome structure and evolution.</title>
        <authorList>
            <person name="Lang D."/>
            <person name="Ullrich K.K."/>
            <person name="Murat F."/>
            <person name="Fuchs J."/>
            <person name="Jenkins J."/>
            <person name="Haas F.B."/>
            <person name="Piednoel M."/>
            <person name="Gundlach H."/>
            <person name="Van Bel M."/>
            <person name="Meyberg R."/>
            <person name="Vives C."/>
            <person name="Morata J."/>
            <person name="Symeonidi A."/>
            <person name="Hiss M."/>
            <person name="Muchero W."/>
            <person name="Kamisugi Y."/>
            <person name="Saleh O."/>
            <person name="Blanc G."/>
            <person name="Decker E.L."/>
            <person name="van Gessel N."/>
            <person name="Grimwood J."/>
            <person name="Hayes R.D."/>
            <person name="Graham S.W."/>
            <person name="Gunter L.E."/>
            <person name="McDaniel S.F."/>
            <person name="Hoernstein S.N.W."/>
            <person name="Larsson A."/>
            <person name="Li F.W."/>
            <person name="Perroud P.F."/>
            <person name="Phillips J."/>
            <person name="Ranjan P."/>
            <person name="Rokshar D.S."/>
            <person name="Rothfels C.J."/>
            <person name="Schneider L."/>
            <person name="Shu S."/>
            <person name="Stevenson D.W."/>
            <person name="Thummler F."/>
            <person name="Tillich M."/>
            <person name="Villarreal Aguilar J.C."/>
            <person name="Widiez T."/>
            <person name="Wong G.K."/>
            <person name="Wymore A."/>
            <person name="Zhang Y."/>
            <person name="Zimmer A.D."/>
            <person name="Quatrano R.S."/>
            <person name="Mayer K.F.X."/>
            <person name="Goodstein D."/>
            <person name="Casacuberta J.M."/>
            <person name="Vandepoele K."/>
            <person name="Reski R."/>
            <person name="Cuming A.C."/>
            <person name="Tuskan G.A."/>
            <person name="Maumus F."/>
            <person name="Salse J."/>
            <person name="Schmutz J."/>
            <person name="Rensing S.A."/>
        </authorList>
    </citation>
    <scope>NUCLEOTIDE SEQUENCE [LARGE SCALE GENOMIC DNA]</scope>
    <source>
        <strain evidence="3 4">cv. Gransden 2004</strain>
    </source>
</reference>
<evidence type="ECO:0000313" key="4">
    <source>
        <dbReference type="Proteomes" id="UP000006727"/>
    </source>
</evidence>